<evidence type="ECO:0000256" key="1">
    <source>
        <dbReference type="SAM" id="Phobius"/>
    </source>
</evidence>
<gene>
    <name evidence="2" type="ORF">ADH67_11550</name>
</gene>
<dbReference type="AlphaFoldDB" id="A0A227KCX8"/>
<organism evidence="2 3">
    <name type="scientific">Turicimonas muris</name>
    <dbReference type="NCBI Taxonomy" id="1796652"/>
    <lineage>
        <taxon>Bacteria</taxon>
        <taxon>Pseudomonadati</taxon>
        <taxon>Pseudomonadota</taxon>
        <taxon>Betaproteobacteria</taxon>
        <taxon>Burkholderiales</taxon>
        <taxon>Sutterellaceae</taxon>
        <taxon>Turicimonas</taxon>
    </lineage>
</organism>
<reference evidence="3" key="1">
    <citation type="submission" date="2017-05" db="EMBL/GenBank/DDBJ databases">
        <title>Improved OligoMM genomes.</title>
        <authorList>
            <person name="Garzetti D."/>
        </authorList>
    </citation>
    <scope>NUCLEOTIDE SEQUENCE [LARGE SCALE GENOMIC DNA]</scope>
    <source>
        <strain evidence="3">YL45</strain>
    </source>
</reference>
<comment type="caution">
    <text evidence="2">The sequence shown here is derived from an EMBL/GenBank/DDBJ whole genome shotgun (WGS) entry which is preliminary data.</text>
</comment>
<keyword evidence="1" id="KW-0812">Transmembrane</keyword>
<sequence length="439" mass="48499">MENKLSSSSKKFLTPAAVIILLGIAGYTGFIYYQGQKVDETIANINKVLGTDEVTVSGEITKKSFFAREVQLMLYLKDISETTKPLAVSEGVVNLGFSPKAVLHLTKVDEFDKDNLVLKSMHPTLAVDFNYRFTPKTATFTTQPFSANIDDVKISVDRTAGKTTFLSKIEGFSSESLSQFQTKFDIGTIKLKQLNTRNSNGGELVIGSQTFQSYSDKNSLTPVKFSYDLEKVDLNQKDLSGDIKFANFSFNTEVSKEKTNFIQNFKVGLDNLNYKSIIPVNIPKADIKLKMDWNASASPYSALFYDQYGDDFCTANPVACQENLPYFGNLGASSEQLLTAITTGKIGLEVLPSYVDAKNIKIAFNGNFRFTKDSNKIGELSFRVSPAEGKSVAPYVGFLPKGTYKMEGKDAVSNILLTHDDDNLLLSINGQNIYSIPMN</sequence>
<name>A0A227KCX8_9BURK</name>
<keyword evidence="3" id="KW-1185">Reference proteome</keyword>
<evidence type="ECO:0008006" key="4">
    <source>
        <dbReference type="Google" id="ProtNLM"/>
    </source>
</evidence>
<dbReference type="Proteomes" id="UP000214610">
    <property type="component" value="Unassembled WGS sequence"/>
</dbReference>
<proteinExistence type="predicted"/>
<keyword evidence="1" id="KW-1133">Transmembrane helix</keyword>
<dbReference type="EMBL" id="NHMP01000010">
    <property type="protein sequence ID" value="OXE44515.1"/>
    <property type="molecule type" value="Genomic_DNA"/>
</dbReference>
<protein>
    <recommendedName>
        <fullName evidence="4">DUF945 domain-containing protein</fullName>
    </recommendedName>
</protein>
<keyword evidence="1" id="KW-0472">Membrane</keyword>
<evidence type="ECO:0000313" key="2">
    <source>
        <dbReference type="EMBL" id="OXE44515.1"/>
    </source>
</evidence>
<accession>A0A227KCX8</accession>
<feature type="transmembrane region" description="Helical" evidence="1">
    <location>
        <begin position="12"/>
        <end position="33"/>
    </location>
</feature>
<evidence type="ECO:0000313" key="3">
    <source>
        <dbReference type="Proteomes" id="UP000214610"/>
    </source>
</evidence>